<proteinExistence type="predicted"/>
<feature type="compositionally biased region" description="Basic and acidic residues" evidence="3">
    <location>
        <begin position="84"/>
        <end position="102"/>
    </location>
</feature>
<gene>
    <name evidence="5" type="ORF">FOMPIDRAFT_1092583</name>
</gene>
<dbReference type="EMBL" id="KE504296">
    <property type="protein sequence ID" value="EPS93145.1"/>
    <property type="molecule type" value="Genomic_DNA"/>
</dbReference>
<comment type="cofactor">
    <cofactor evidence="1">
        <name>a divalent metal cation</name>
        <dbReference type="ChEBI" id="CHEBI:60240"/>
    </cofactor>
</comment>
<name>S8ETT9_FOMSC</name>
<dbReference type="Proteomes" id="UP000015241">
    <property type="component" value="Unassembled WGS sequence"/>
</dbReference>
<organism evidence="5 6">
    <name type="scientific">Fomitopsis schrenkii</name>
    <name type="common">Brown rot fungus</name>
    <dbReference type="NCBI Taxonomy" id="2126942"/>
    <lineage>
        <taxon>Eukaryota</taxon>
        <taxon>Fungi</taxon>
        <taxon>Dikarya</taxon>
        <taxon>Basidiomycota</taxon>
        <taxon>Agaricomycotina</taxon>
        <taxon>Agaricomycetes</taxon>
        <taxon>Polyporales</taxon>
        <taxon>Fomitopsis</taxon>
    </lineage>
</organism>
<sequence>FTIRPFSDSDLTADPAEAAHRKKFNKRLSQLRIAVEHTFGRLKGRFPALRAMSGRRLSGIYCAIEALMVVHNILERRRDNPWRLPDYRGNEDPDRDEVRGEAVEQGELWQDEDDMYRAGLYRRKELLN</sequence>
<feature type="domain" description="DDE Tnp4" evidence="4">
    <location>
        <begin position="19"/>
        <end position="72"/>
    </location>
</feature>
<dbReference type="eggNOG" id="ENOG502R17I">
    <property type="taxonomic scope" value="Eukaryota"/>
</dbReference>
<evidence type="ECO:0000256" key="3">
    <source>
        <dbReference type="SAM" id="MobiDB-lite"/>
    </source>
</evidence>
<dbReference type="GO" id="GO:0046872">
    <property type="term" value="F:metal ion binding"/>
    <property type="evidence" value="ECO:0007669"/>
    <property type="project" value="UniProtKB-KW"/>
</dbReference>
<feature type="non-terminal residue" evidence="5">
    <location>
        <position position="128"/>
    </location>
</feature>
<dbReference type="OrthoDB" id="2802627at2759"/>
<dbReference type="AlphaFoldDB" id="S8ETT9"/>
<keyword evidence="6" id="KW-1185">Reference proteome</keyword>
<evidence type="ECO:0000256" key="2">
    <source>
        <dbReference type="ARBA" id="ARBA00022723"/>
    </source>
</evidence>
<accession>S8ETT9</accession>
<protein>
    <recommendedName>
        <fullName evidence="4">DDE Tnp4 domain-containing protein</fullName>
    </recommendedName>
</protein>
<dbReference type="InterPro" id="IPR027806">
    <property type="entry name" value="HARBI1_dom"/>
</dbReference>
<reference evidence="5 6" key="1">
    <citation type="journal article" date="2012" name="Science">
        <title>The Paleozoic origin of enzymatic lignin decomposition reconstructed from 31 fungal genomes.</title>
        <authorList>
            <person name="Floudas D."/>
            <person name="Binder M."/>
            <person name="Riley R."/>
            <person name="Barry K."/>
            <person name="Blanchette R.A."/>
            <person name="Henrissat B."/>
            <person name="Martinez A.T."/>
            <person name="Otillar R."/>
            <person name="Spatafora J.W."/>
            <person name="Yadav J.S."/>
            <person name="Aerts A."/>
            <person name="Benoit I."/>
            <person name="Boyd A."/>
            <person name="Carlson A."/>
            <person name="Copeland A."/>
            <person name="Coutinho P.M."/>
            <person name="de Vries R.P."/>
            <person name="Ferreira P."/>
            <person name="Findley K."/>
            <person name="Foster B."/>
            <person name="Gaskell J."/>
            <person name="Glotzer D."/>
            <person name="Gorecki P."/>
            <person name="Heitman J."/>
            <person name="Hesse C."/>
            <person name="Hori C."/>
            <person name="Igarashi K."/>
            <person name="Jurgens J.A."/>
            <person name="Kallen N."/>
            <person name="Kersten P."/>
            <person name="Kohler A."/>
            <person name="Kuees U."/>
            <person name="Kumar T.K.A."/>
            <person name="Kuo A."/>
            <person name="LaButti K."/>
            <person name="Larrondo L.F."/>
            <person name="Lindquist E."/>
            <person name="Ling A."/>
            <person name="Lombard V."/>
            <person name="Lucas S."/>
            <person name="Lundell T."/>
            <person name="Martin R."/>
            <person name="McLaughlin D.J."/>
            <person name="Morgenstern I."/>
            <person name="Morin E."/>
            <person name="Murat C."/>
            <person name="Nagy L.G."/>
            <person name="Nolan M."/>
            <person name="Ohm R.A."/>
            <person name="Patyshakuliyeva A."/>
            <person name="Rokas A."/>
            <person name="Ruiz-Duenas F.J."/>
            <person name="Sabat G."/>
            <person name="Salamov A."/>
            <person name="Samejima M."/>
            <person name="Schmutz J."/>
            <person name="Slot J.C."/>
            <person name="St John F."/>
            <person name="Stenlid J."/>
            <person name="Sun H."/>
            <person name="Sun S."/>
            <person name="Syed K."/>
            <person name="Tsang A."/>
            <person name="Wiebenga A."/>
            <person name="Young D."/>
            <person name="Pisabarro A."/>
            <person name="Eastwood D.C."/>
            <person name="Martin F."/>
            <person name="Cullen D."/>
            <person name="Grigoriev I.V."/>
            <person name="Hibbett D.S."/>
        </authorList>
    </citation>
    <scope>NUCLEOTIDE SEQUENCE</scope>
    <source>
        <strain evidence="6">FP-58527</strain>
    </source>
</reference>
<dbReference type="Pfam" id="PF13359">
    <property type="entry name" value="DDE_Tnp_4"/>
    <property type="match status" value="1"/>
</dbReference>
<evidence type="ECO:0000259" key="4">
    <source>
        <dbReference type="Pfam" id="PF13359"/>
    </source>
</evidence>
<feature type="non-terminal residue" evidence="5">
    <location>
        <position position="1"/>
    </location>
</feature>
<keyword evidence="2" id="KW-0479">Metal-binding</keyword>
<dbReference type="InParanoid" id="S8ETT9"/>
<evidence type="ECO:0000256" key="1">
    <source>
        <dbReference type="ARBA" id="ARBA00001968"/>
    </source>
</evidence>
<evidence type="ECO:0000313" key="6">
    <source>
        <dbReference type="Proteomes" id="UP000015241"/>
    </source>
</evidence>
<dbReference type="HOGENOM" id="CLU_147762_0_0_1"/>
<evidence type="ECO:0000313" key="5">
    <source>
        <dbReference type="EMBL" id="EPS93145.1"/>
    </source>
</evidence>
<feature type="region of interest" description="Disordered" evidence="3">
    <location>
        <begin position="84"/>
        <end position="104"/>
    </location>
</feature>